<feature type="region of interest" description="Disordered" evidence="11">
    <location>
        <begin position="371"/>
        <end position="392"/>
    </location>
</feature>
<dbReference type="SMART" id="SM00382">
    <property type="entry name" value="AAA"/>
    <property type="match status" value="1"/>
</dbReference>
<dbReference type="SUPFAM" id="SSF52113">
    <property type="entry name" value="BRCT domain"/>
    <property type="match status" value="1"/>
</dbReference>
<keyword evidence="7 10" id="KW-0067">ATP-binding</keyword>
<dbReference type="PANTHER" id="PTHR23389:SF6">
    <property type="entry name" value="REPLICATION FACTOR C SUBUNIT 1"/>
    <property type="match status" value="1"/>
</dbReference>
<dbReference type="Pfam" id="PF08519">
    <property type="entry name" value="RFC1"/>
    <property type="match status" value="1"/>
</dbReference>
<dbReference type="InterPro" id="IPR012178">
    <property type="entry name" value="RFC1"/>
</dbReference>
<feature type="compositionally biased region" description="Polar residues" evidence="11">
    <location>
        <begin position="383"/>
        <end position="392"/>
    </location>
</feature>
<dbReference type="GO" id="GO:0003677">
    <property type="term" value="F:DNA binding"/>
    <property type="evidence" value="ECO:0007669"/>
    <property type="project" value="UniProtKB-KW"/>
</dbReference>
<evidence type="ECO:0000256" key="8">
    <source>
        <dbReference type="ARBA" id="ARBA00023125"/>
    </source>
</evidence>
<dbReference type="SUPFAM" id="SSF48019">
    <property type="entry name" value="post-AAA+ oligomerization domain-like"/>
    <property type="match status" value="1"/>
</dbReference>
<dbReference type="GO" id="GO:0005663">
    <property type="term" value="C:DNA replication factor C complex"/>
    <property type="evidence" value="ECO:0007669"/>
    <property type="project" value="InterPro"/>
</dbReference>
<dbReference type="InterPro" id="IPR027417">
    <property type="entry name" value="P-loop_NTPase"/>
</dbReference>
<evidence type="ECO:0000256" key="4">
    <source>
        <dbReference type="ARBA" id="ARBA00022553"/>
    </source>
</evidence>
<feature type="compositionally biased region" description="Basic residues" evidence="11">
    <location>
        <begin position="181"/>
        <end position="198"/>
    </location>
</feature>
<dbReference type="InterPro" id="IPR003959">
    <property type="entry name" value="ATPase_AAA_core"/>
</dbReference>
<dbReference type="CDD" id="cd17752">
    <property type="entry name" value="BRCT_RFC1"/>
    <property type="match status" value="1"/>
</dbReference>
<feature type="region of interest" description="Disordered" evidence="11">
    <location>
        <begin position="1"/>
        <end position="262"/>
    </location>
</feature>
<organism evidence="13 14">
    <name type="scientific">Calocera cornea HHB12733</name>
    <dbReference type="NCBI Taxonomy" id="1353952"/>
    <lineage>
        <taxon>Eukaryota</taxon>
        <taxon>Fungi</taxon>
        <taxon>Dikarya</taxon>
        <taxon>Basidiomycota</taxon>
        <taxon>Agaricomycotina</taxon>
        <taxon>Dacrymycetes</taxon>
        <taxon>Dacrymycetales</taxon>
        <taxon>Dacrymycetaceae</taxon>
        <taxon>Calocera</taxon>
    </lineage>
</organism>
<dbReference type="SMART" id="SM00292">
    <property type="entry name" value="BRCT"/>
    <property type="match status" value="1"/>
</dbReference>
<dbReference type="FunFam" id="3.40.50.10190:FF:000001">
    <property type="entry name" value="Replication factor C subunit 1"/>
    <property type="match status" value="1"/>
</dbReference>
<dbReference type="GO" id="GO:0005634">
    <property type="term" value="C:nucleus"/>
    <property type="evidence" value="ECO:0007669"/>
    <property type="project" value="UniProtKB-SubCell"/>
</dbReference>
<feature type="region of interest" description="Disordered" evidence="11">
    <location>
        <begin position="886"/>
        <end position="966"/>
    </location>
</feature>
<dbReference type="AlphaFoldDB" id="A0A165JZE2"/>
<evidence type="ECO:0000256" key="5">
    <source>
        <dbReference type="ARBA" id="ARBA00022705"/>
    </source>
</evidence>
<comment type="similarity">
    <text evidence="2 10">Belongs to the activator 1 large subunit family.</text>
</comment>
<dbReference type="Gene3D" id="3.40.50.10190">
    <property type="entry name" value="BRCT domain"/>
    <property type="match status" value="1"/>
</dbReference>
<sequence>MAPKPTNTGGRDIRAFFGGPGSSQPKPPPTVNGSTQKQPIELDISDEEEPAISVSAKTVQPVPKKAAPSKPLPTASAMKRSPAKPKAAPGADLTHSEPKTAAPSSGKRKSIIIQSSDEEEEFQPSKPSRKAPRLSKASVASSSSRPRTKENDNYGDEATLDDEDGEEDFIDDGDEDDEKPKKGRKATSKGRAASKPKSKPTTDNEKKPEKAVPKSKPAAKTKETGVQKEAAADQSKPKFNWAAKAAARASGPPNPGSKEIPEGQPNCLAGLTFVFTGELSSLAREEAIDLVNRYGGRVTGSPSSKTSYVVLGADAGPSKLAIIKKHSLSTLDEDGFLDIIRTREGVLDEKTKTKMEQQEREIVKVAKEMEKREKVAEKDNKSKTGTTTKAPQVSAQLWTTRYAPQTMNEICGNKSPIEKLQKWLADWQKNFQEGFKKPGKDGMGVYRAVLISGPPGIGKTTSAHLAAKLEGYTPIEVNASDARSKKLVMNSTNISNQSLDGWMHGSGEPTTVAGMDISGRTVLIMDEVDGMSGSDRGGIGALNQLIKKTRIPIICIANDRTLQKMKPLQGTTYNLSFRKPDPKAIRSRIMSILFKEKMKIPANVVDQLVNGVQCDIRQVLNMLSTWKLSQDDMDFDEAKTLASLNEKYSTMTPWGVLEKLFGPYTFSATSRETLNDKIEYYFHDYSFVPLFVQENYVKTQPAKNKNMEGNFKELKHLELLDASARSISDGDLVDAMIHGQEQHWSLMPLHAVTSTVYPASQIYGTGGHWGSANQYTFPAWLGQNSKMSALKRQLGDVQARMRSRVSGDKGEIRMTYIPMMTSRLVKPLIDDGSTAVDNVIHMMDEYLISKDEWDTIVELGVGDNRGDDVLKKLSTATKTHFTRKYNNTDHPIPFNRGQDIGASLTKGKTEKPDVEEAIEVDEEIDEEDDDVPSGRRKAKDPTGIADDKLLKVAKGKAPAKSTKGKK</sequence>
<evidence type="ECO:0000256" key="2">
    <source>
        <dbReference type="ARBA" id="ARBA00006116"/>
    </source>
</evidence>
<accession>A0A165JZE2</accession>
<keyword evidence="8" id="KW-0238">DNA-binding</keyword>
<dbReference type="STRING" id="1353952.A0A165JZE2"/>
<dbReference type="InterPro" id="IPR036420">
    <property type="entry name" value="BRCT_dom_sf"/>
</dbReference>
<dbReference type="PIRSF" id="PIRSF036578">
    <property type="entry name" value="RFC1"/>
    <property type="match status" value="1"/>
</dbReference>
<feature type="compositionally biased region" description="Basic and acidic residues" evidence="11">
    <location>
        <begin position="371"/>
        <end position="382"/>
    </location>
</feature>
<feature type="domain" description="BRCT" evidence="12">
    <location>
        <begin position="263"/>
        <end position="344"/>
    </location>
</feature>
<dbReference type="InterPro" id="IPR003593">
    <property type="entry name" value="AAA+_ATPase"/>
</dbReference>
<dbReference type="OrthoDB" id="446168at2759"/>
<dbReference type="GO" id="GO:0006281">
    <property type="term" value="P:DNA repair"/>
    <property type="evidence" value="ECO:0007669"/>
    <property type="project" value="InterPro"/>
</dbReference>
<reference evidence="13 14" key="1">
    <citation type="journal article" date="2016" name="Mol. Biol. Evol.">
        <title>Comparative Genomics of Early-Diverging Mushroom-Forming Fungi Provides Insights into the Origins of Lignocellulose Decay Capabilities.</title>
        <authorList>
            <person name="Nagy L.G."/>
            <person name="Riley R."/>
            <person name="Tritt A."/>
            <person name="Adam C."/>
            <person name="Daum C."/>
            <person name="Floudas D."/>
            <person name="Sun H."/>
            <person name="Yadav J.S."/>
            <person name="Pangilinan J."/>
            <person name="Larsson K.H."/>
            <person name="Matsuura K."/>
            <person name="Barry K."/>
            <person name="Labutti K."/>
            <person name="Kuo R."/>
            <person name="Ohm R.A."/>
            <person name="Bhattacharya S.S."/>
            <person name="Shirouzu T."/>
            <person name="Yoshinaga Y."/>
            <person name="Martin F.M."/>
            <person name="Grigoriev I.V."/>
            <person name="Hibbett D.S."/>
        </authorList>
    </citation>
    <scope>NUCLEOTIDE SEQUENCE [LARGE SCALE GENOMIC DNA]</scope>
    <source>
        <strain evidence="13 14">HHB12733</strain>
    </source>
</reference>
<dbReference type="FunFam" id="3.40.50.300:FF:000395">
    <property type="entry name" value="Replication factor C subunit 1"/>
    <property type="match status" value="1"/>
</dbReference>
<dbReference type="Pfam" id="PF25361">
    <property type="entry name" value="AAA_lid_RFC1"/>
    <property type="match status" value="1"/>
</dbReference>
<dbReference type="FunCoup" id="A0A165JZE2">
    <property type="interactions" value="763"/>
</dbReference>
<evidence type="ECO:0000313" key="14">
    <source>
        <dbReference type="Proteomes" id="UP000076842"/>
    </source>
</evidence>
<dbReference type="SUPFAM" id="SSF52540">
    <property type="entry name" value="P-loop containing nucleoside triphosphate hydrolases"/>
    <property type="match status" value="1"/>
</dbReference>
<evidence type="ECO:0000256" key="11">
    <source>
        <dbReference type="SAM" id="MobiDB-lite"/>
    </source>
</evidence>
<comment type="subcellular location">
    <subcellularLocation>
        <location evidence="1 10">Nucleus</location>
    </subcellularLocation>
</comment>
<dbReference type="CDD" id="cd18140">
    <property type="entry name" value="HLD_clamp_RFC"/>
    <property type="match status" value="1"/>
</dbReference>
<dbReference type="InterPro" id="IPR013725">
    <property type="entry name" value="DNA_replication_fac_RFC1_C"/>
</dbReference>
<keyword evidence="5 10" id="KW-0235">DNA replication</keyword>
<evidence type="ECO:0000313" key="13">
    <source>
        <dbReference type="EMBL" id="KZT62466.1"/>
    </source>
</evidence>
<dbReference type="PANTHER" id="PTHR23389">
    <property type="entry name" value="CHROMOSOME TRANSMISSION FIDELITY FACTOR 18"/>
    <property type="match status" value="1"/>
</dbReference>
<keyword evidence="6 10" id="KW-0547">Nucleotide-binding</keyword>
<dbReference type="GO" id="GO:0003689">
    <property type="term" value="F:DNA clamp loader activity"/>
    <property type="evidence" value="ECO:0007669"/>
    <property type="project" value="UniProtKB-UniRule"/>
</dbReference>
<dbReference type="Proteomes" id="UP000076842">
    <property type="component" value="Unassembled WGS sequence"/>
</dbReference>
<evidence type="ECO:0000256" key="10">
    <source>
        <dbReference type="PIRNR" id="PIRNR036578"/>
    </source>
</evidence>
<dbReference type="GO" id="GO:0005524">
    <property type="term" value="F:ATP binding"/>
    <property type="evidence" value="ECO:0007669"/>
    <property type="project" value="UniProtKB-UniRule"/>
</dbReference>
<dbReference type="FunFam" id="1.20.272.10:FF:000005">
    <property type="entry name" value="Replication factor C subunit 1"/>
    <property type="match status" value="1"/>
</dbReference>
<dbReference type="Pfam" id="PF00533">
    <property type="entry name" value="BRCT"/>
    <property type="match status" value="1"/>
</dbReference>
<protein>
    <recommendedName>
        <fullName evidence="3 10">Replication factor C subunit 1</fullName>
    </recommendedName>
</protein>
<dbReference type="Gene3D" id="1.20.272.10">
    <property type="match status" value="1"/>
</dbReference>
<dbReference type="EMBL" id="KV423916">
    <property type="protein sequence ID" value="KZT62466.1"/>
    <property type="molecule type" value="Genomic_DNA"/>
</dbReference>
<evidence type="ECO:0000256" key="1">
    <source>
        <dbReference type="ARBA" id="ARBA00004123"/>
    </source>
</evidence>
<evidence type="ECO:0000259" key="12">
    <source>
        <dbReference type="PROSITE" id="PS50172"/>
    </source>
</evidence>
<dbReference type="GO" id="GO:0006271">
    <property type="term" value="P:DNA strand elongation involved in DNA replication"/>
    <property type="evidence" value="ECO:0007669"/>
    <property type="project" value="UniProtKB-ARBA"/>
</dbReference>
<dbReference type="GO" id="GO:0016887">
    <property type="term" value="F:ATP hydrolysis activity"/>
    <property type="evidence" value="ECO:0007669"/>
    <property type="project" value="InterPro"/>
</dbReference>
<dbReference type="InterPro" id="IPR001357">
    <property type="entry name" value="BRCT_dom"/>
</dbReference>
<keyword evidence="4" id="KW-0597">Phosphoprotein</keyword>
<keyword evidence="14" id="KW-1185">Reference proteome</keyword>
<proteinExistence type="inferred from homology"/>
<evidence type="ECO:0000256" key="9">
    <source>
        <dbReference type="ARBA" id="ARBA00023242"/>
    </source>
</evidence>
<dbReference type="CDD" id="cd00009">
    <property type="entry name" value="AAA"/>
    <property type="match status" value="1"/>
</dbReference>
<evidence type="ECO:0000256" key="3">
    <source>
        <dbReference type="ARBA" id="ARBA00020401"/>
    </source>
</evidence>
<dbReference type="InParanoid" id="A0A165JZE2"/>
<name>A0A165JZE2_9BASI</name>
<dbReference type="InterPro" id="IPR008921">
    <property type="entry name" value="DNA_pol3_clamp-load_cplx_C"/>
</dbReference>
<dbReference type="Gene3D" id="1.10.8.60">
    <property type="match status" value="1"/>
</dbReference>
<dbReference type="Gene3D" id="3.40.50.300">
    <property type="entry name" value="P-loop containing nucleotide triphosphate hydrolases"/>
    <property type="match status" value="1"/>
</dbReference>
<dbReference type="FunFam" id="1.10.8.60:FF:000021">
    <property type="entry name" value="Replication factor C subunit 1"/>
    <property type="match status" value="1"/>
</dbReference>
<evidence type="ECO:0000256" key="7">
    <source>
        <dbReference type="ARBA" id="ARBA00022840"/>
    </source>
</evidence>
<feature type="compositionally biased region" description="Low complexity" evidence="11">
    <location>
        <begin position="135"/>
        <end position="144"/>
    </location>
</feature>
<feature type="compositionally biased region" description="Basic and acidic residues" evidence="11">
    <location>
        <begin position="200"/>
        <end position="212"/>
    </location>
</feature>
<gene>
    <name evidence="13" type="ORF">CALCODRAFT_445858</name>
</gene>
<feature type="compositionally biased region" description="Acidic residues" evidence="11">
    <location>
        <begin position="153"/>
        <end position="177"/>
    </location>
</feature>
<evidence type="ECO:0000256" key="6">
    <source>
        <dbReference type="ARBA" id="ARBA00022741"/>
    </source>
</evidence>
<keyword evidence="9 10" id="KW-0539">Nucleus</keyword>
<dbReference type="InterPro" id="IPR047854">
    <property type="entry name" value="RFC_lid"/>
</dbReference>
<dbReference type="Pfam" id="PF00004">
    <property type="entry name" value="AAA"/>
    <property type="match status" value="1"/>
</dbReference>
<dbReference type="PROSITE" id="PS50172">
    <property type="entry name" value="BRCT"/>
    <property type="match status" value="1"/>
</dbReference>
<feature type="compositionally biased region" description="Acidic residues" evidence="11">
    <location>
        <begin position="915"/>
        <end position="931"/>
    </location>
</feature>